<dbReference type="PANTHER" id="PTHR22642:SF2">
    <property type="entry name" value="PROTEIN LONG AFTER FAR-RED 3"/>
    <property type="match status" value="1"/>
</dbReference>
<dbReference type="GO" id="GO:0016810">
    <property type="term" value="F:hydrolase activity, acting on carbon-nitrogen (but not peptide) bonds"/>
    <property type="evidence" value="ECO:0007669"/>
    <property type="project" value="InterPro"/>
</dbReference>
<dbReference type="InterPro" id="IPR011059">
    <property type="entry name" value="Metal-dep_hydrolase_composite"/>
</dbReference>
<reference evidence="3 4" key="1">
    <citation type="submission" date="2016-09" db="EMBL/GenBank/DDBJ databases">
        <title>Pseudoalteromonas amylolytica sp. nov., isolated from the surface seawater.</title>
        <authorList>
            <person name="Wu Y.-H."/>
            <person name="Cheng H."/>
            <person name="Jin X.-B."/>
            <person name="Wang C.-S."/>
            <person name="Xu X.-W."/>
        </authorList>
    </citation>
    <scope>NUCLEOTIDE SEQUENCE [LARGE SCALE GENOMIC DNA]</scope>
    <source>
        <strain evidence="3 4">JW1</strain>
    </source>
</reference>
<dbReference type="SUPFAM" id="SSF51338">
    <property type="entry name" value="Composite domain of metallo-dependent hydrolases"/>
    <property type="match status" value="1"/>
</dbReference>
<keyword evidence="4" id="KW-1185">Reference proteome</keyword>
<dbReference type="SUPFAM" id="SSF51556">
    <property type="entry name" value="Metallo-dependent hydrolases"/>
    <property type="match status" value="1"/>
</dbReference>
<feature type="domain" description="Amidohydrolase 3" evidence="2">
    <location>
        <begin position="427"/>
        <end position="775"/>
    </location>
</feature>
<dbReference type="PROSITE" id="PS51257">
    <property type="entry name" value="PROKAR_LIPOPROTEIN"/>
    <property type="match status" value="1"/>
</dbReference>
<evidence type="ECO:0000256" key="1">
    <source>
        <dbReference type="SAM" id="SignalP"/>
    </source>
</evidence>
<comment type="caution">
    <text evidence="3">The sequence shown here is derived from an EMBL/GenBank/DDBJ whole genome shotgun (WGS) entry which is preliminary data.</text>
</comment>
<evidence type="ECO:0000313" key="4">
    <source>
        <dbReference type="Proteomes" id="UP000179786"/>
    </source>
</evidence>
<dbReference type="EMBL" id="MKJU01000027">
    <property type="protein sequence ID" value="OHU90125.1"/>
    <property type="molecule type" value="Genomic_DNA"/>
</dbReference>
<dbReference type="STRING" id="1859457.BET10_15235"/>
<dbReference type="Gene3D" id="3.20.20.140">
    <property type="entry name" value="Metal-dependent hydrolases"/>
    <property type="match status" value="1"/>
</dbReference>
<name>A0A1S1MWE4_9GAMM</name>
<dbReference type="PANTHER" id="PTHR22642">
    <property type="entry name" value="IMIDAZOLONEPROPIONASE"/>
    <property type="match status" value="1"/>
</dbReference>
<dbReference type="Gene3D" id="2.30.40.10">
    <property type="entry name" value="Urease, subunit C, domain 1"/>
    <property type="match status" value="2"/>
</dbReference>
<dbReference type="RefSeq" id="WP_070986091.1">
    <property type="nucleotide sequence ID" value="NZ_MKJU01000027.1"/>
</dbReference>
<proteinExistence type="predicted"/>
<dbReference type="InterPro" id="IPR013108">
    <property type="entry name" value="Amidohydro_3"/>
</dbReference>
<dbReference type="Proteomes" id="UP000179786">
    <property type="component" value="Unassembled WGS sequence"/>
</dbReference>
<dbReference type="AlphaFoldDB" id="A0A1S1MWE4"/>
<dbReference type="OrthoDB" id="9031471at2"/>
<keyword evidence="1" id="KW-0732">Signal</keyword>
<organism evidence="3 4">
    <name type="scientific">Pseudoalteromonas amylolytica</name>
    <dbReference type="NCBI Taxonomy" id="1859457"/>
    <lineage>
        <taxon>Bacteria</taxon>
        <taxon>Pseudomonadati</taxon>
        <taxon>Pseudomonadota</taxon>
        <taxon>Gammaproteobacteria</taxon>
        <taxon>Alteromonadales</taxon>
        <taxon>Pseudoalteromonadaceae</taxon>
        <taxon>Pseudoalteromonas</taxon>
    </lineage>
</organism>
<accession>A0A1S1MWE4</accession>
<protein>
    <recommendedName>
        <fullName evidence="2">Amidohydrolase 3 domain-containing protein</fullName>
    </recommendedName>
</protein>
<sequence length="827" mass="91520">MKRLVWATSICAPLLFAGCSLVGGDVHQDSVVDVNQQDDIATLPRILVVYGGDIITADKDNRVFDHEQGDTGVLIVDDTIAAIGDLESINKHLKGRYPGLNSPVRYLDLAGRTLMPGFVEPHAHLQLTAQTSFVPNLMPCLPDKYQQQLNQDYGWLYYQGKDIPTEQADVRANCYLYVEEAINALSTTKVNSADQWLVGNGLDPSRMLLSKNDNYPFIPNPNNDKDIDARNKLEFGKALNANKQFLNFPMHYIQDPNAFAAKARQQSSNVLATNPVLMLDQSGHLGYANMAAFKQTGLCNKRISKSQIAALKLGDKIDPKVINSDGSVTLSCEASSESEMASYQSIVKEMYFPDGDWAIVKKQGKWQYSGLLKEQSSYGPFVVAIEKSLASGHIDVAGMLKHAGDKKSSDKLLCQGDAQDPVMKVMTNILNTSSQQGVTTFVEGGSTTSMVDNYKCIAKSGKAATRIRALYDWQDLHDQQENNNTRSTRYKIPFDSPMYKGMLSAEGVKLWSDGSTQGCSANLSHDYDTDGLCEQFHAGHVDFNESQIRDNLQGFADAGWYFNIHANGDAGIKDSIGALRNMNRAPRERSQSECEMSENKKDYACLAHTIIHSTVNSEGGTTNAGVPIVVEEYLAARHTLPNLTPSHLIGHIAYWGRSMENELGEQRGKMIDPMRTELDNDIPFSIHSDLSISALFPIWFIEQAVTRNTWYYPNLEGNGTPLNAQQSVEIMEAIRALTIVPAMQHNIADKLGSIEVNKLADFIVLDKNPLDFNTHQAGKRPVDIHTINVDCAFVGAKLVPWLDLNELSKGKEEYLDSKCNLALKPYN</sequence>
<gene>
    <name evidence="3" type="ORF">BET10_15235</name>
</gene>
<feature type="signal peptide" evidence="1">
    <location>
        <begin position="1"/>
        <end position="17"/>
    </location>
</feature>
<feature type="chain" id="PRO_5010203828" description="Amidohydrolase 3 domain-containing protein" evidence="1">
    <location>
        <begin position="18"/>
        <end position="827"/>
    </location>
</feature>
<evidence type="ECO:0000313" key="3">
    <source>
        <dbReference type="EMBL" id="OHU90125.1"/>
    </source>
</evidence>
<dbReference type="InterPro" id="IPR032466">
    <property type="entry name" value="Metal_Hydrolase"/>
</dbReference>
<dbReference type="Pfam" id="PF07969">
    <property type="entry name" value="Amidohydro_3"/>
    <property type="match status" value="1"/>
</dbReference>
<evidence type="ECO:0000259" key="2">
    <source>
        <dbReference type="Pfam" id="PF07969"/>
    </source>
</evidence>